<reference evidence="2 3" key="1">
    <citation type="submission" date="2024-03" db="EMBL/GenBank/DDBJ databases">
        <title>Human intestinal bacterial collection.</title>
        <authorList>
            <person name="Pauvert C."/>
            <person name="Hitch T.C.A."/>
            <person name="Clavel T."/>
        </authorList>
    </citation>
    <scope>NUCLEOTIDE SEQUENCE [LARGE SCALE GENOMIC DNA]</scope>
    <source>
        <strain evidence="2 3">CLA-SR-H028</strain>
    </source>
</reference>
<name>A0ABV1DRU6_9FIRM</name>
<organism evidence="2 3">
    <name type="scientific">Blautia caccae</name>
    <dbReference type="NCBI Taxonomy" id="3133175"/>
    <lineage>
        <taxon>Bacteria</taxon>
        <taxon>Bacillati</taxon>
        <taxon>Bacillota</taxon>
        <taxon>Clostridia</taxon>
        <taxon>Lachnospirales</taxon>
        <taxon>Lachnospiraceae</taxon>
        <taxon>Blautia</taxon>
    </lineage>
</organism>
<gene>
    <name evidence="2" type="ORF">WMO65_19090</name>
</gene>
<feature type="domain" description="Pyridoxamine 5'-phosphate oxidase N-terminal" evidence="1">
    <location>
        <begin position="28"/>
        <end position="142"/>
    </location>
</feature>
<keyword evidence="3" id="KW-1185">Reference proteome</keyword>
<evidence type="ECO:0000313" key="3">
    <source>
        <dbReference type="Proteomes" id="UP001457898"/>
    </source>
</evidence>
<proteinExistence type="predicted"/>
<protein>
    <submittedName>
        <fullName evidence="2">Pyridoxamine 5'-phosphate oxidase family protein</fullName>
    </submittedName>
</protein>
<evidence type="ECO:0000259" key="1">
    <source>
        <dbReference type="Pfam" id="PF01243"/>
    </source>
</evidence>
<comment type="caution">
    <text evidence="2">The sequence shown here is derived from an EMBL/GenBank/DDBJ whole genome shotgun (WGS) entry which is preliminary data.</text>
</comment>
<dbReference type="SUPFAM" id="SSF50475">
    <property type="entry name" value="FMN-binding split barrel"/>
    <property type="match status" value="1"/>
</dbReference>
<sequence length="144" mass="16593">MKSLLLLNLFYKFQSEFMEEKAVSREYEFIKECGSFFVVTLNGDFPACRPFGAIMEAGDKLYISTHDGNDAHKQLRGNGNMQIVAKKEGTREWLRITGIAKECQDISLKQRFMDECPVLVSHYSSADSEHFLMFQITITKTEFK</sequence>
<dbReference type="EMBL" id="JBBMFP010000020">
    <property type="protein sequence ID" value="MEQ2433105.1"/>
    <property type="molecule type" value="Genomic_DNA"/>
</dbReference>
<evidence type="ECO:0000313" key="2">
    <source>
        <dbReference type="EMBL" id="MEQ2433105.1"/>
    </source>
</evidence>
<dbReference type="InterPro" id="IPR011576">
    <property type="entry name" value="Pyridox_Oxase_N"/>
</dbReference>
<dbReference type="RefSeq" id="WP_349064596.1">
    <property type="nucleotide sequence ID" value="NZ_JBBMFP010000020.1"/>
</dbReference>
<dbReference type="Gene3D" id="2.30.110.10">
    <property type="entry name" value="Electron Transport, Fmn-binding Protein, Chain A"/>
    <property type="match status" value="1"/>
</dbReference>
<accession>A0ABV1DRU6</accession>
<dbReference type="InterPro" id="IPR012349">
    <property type="entry name" value="Split_barrel_FMN-bd"/>
</dbReference>
<dbReference type="Proteomes" id="UP001457898">
    <property type="component" value="Unassembled WGS sequence"/>
</dbReference>
<dbReference type="Pfam" id="PF01243">
    <property type="entry name" value="PNPOx_N"/>
    <property type="match status" value="1"/>
</dbReference>